<dbReference type="OrthoDB" id="9992527at2759"/>
<name>A0A2T2NNU4_CORCC</name>
<evidence type="ECO:0000313" key="5">
    <source>
        <dbReference type="EMBL" id="PSN67049.1"/>
    </source>
</evidence>
<dbReference type="InterPro" id="IPR013154">
    <property type="entry name" value="ADH-like_N"/>
</dbReference>
<organism evidence="5 6">
    <name type="scientific">Corynespora cassiicola Philippines</name>
    <dbReference type="NCBI Taxonomy" id="1448308"/>
    <lineage>
        <taxon>Eukaryota</taxon>
        <taxon>Fungi</taxon>
        <taxon>Dikarya</taxon>
        <taxon>Ascomycota</taxon>
        <taxon>Pezizomycotina</taxon>
        <taxon>Dothideomycetes</taxon>
        <taxon>Pleosporomycetidae</taxon>
        <taxon>Pleosporales</taxon>
        <taxon>Corynesporascaceae</taxon>
        <taxon>Corynespora</taxon>
    </lineage>
</organism>
<evidence type="ECO:0000259" key="4">
    <source>
        <dbReference type="SMART" id="SM00829"/>
    </source>
</evidence>
<dbReference type="Pfam" id="PF08240">
    <property type="entry name" value="ADH_N"/>
    <property type="match status" value="1"/>
</dbReference>
<keyword evidence="6" id="KW-1185">Reference proteome</keyword>
<comment type="subunit">
    <text evidence="2">Monomer.</text>
</comment>
<dbReference type="Proteomes" id="UP000240883">
    <property type="component" value="Unassembled WGS sequence"/>
</dbReference>
<dbReference type="Pfam" id="PF00107">
    <property type="entry name" value="ADH_zinc_N"/>
    <property type="match status" value="1"/>
</dbReference>
<dbReference type="InterPro" id="IPR020843">
    <property type="entry name" value="ER"/>
</dbReference>
<dbReference type="STRING" id="1448308.A0A2T2NNU4"/>
<protein>
    <submittedName>
        <fullName evidence="5">GroES-like protein</fullName>
    </submittedName>
</protein>
<dbReference type="SMART" id="SM00829">
    <property type="entry name" value="PKS_ER"/>
    <property type="match status" value="1"/>
</dbReference>
<dbReference type="PANTHER" id="PTHR45348">
    <property type="entry name" value="HYPOTHETICAL OXIDOREDUCTASE (EUROFUNG)"/>
    <property type="match status" value="1"/>
</dbReference>
<evidence type="ECO:0000256" key="3">
    <source>
        <dbReference type="ARBA" id="ARBA00023002"/>
    </source>
</evidence>
<accession>A0A2T2NNU4</accession>
<reference evidence="5 6" key="1">
    <citation type="journal article" date="2018" name="Front. Microbiol.">
        <title>Genome-Wide Analysis of Corynespora cassiicola Leaf Fall Disease Putative Effectors.</title>
        <authorList>
            <person name="Lopez D."/>
            <person name="Ribeiro S."/>
            <person name="Label P."/>
            <person name="Fumanal B."/>
            <person name="Venisse J.S."/>
            <person name="Kohler A."/>
            <person name="de Oliveira R.R."/>
            <person name="Labutti K."/>
            <person name="Lipzen A."/>
            <person name="Lail K."/>
            <person name="Bauer D."/>
            <person name="Ohm R.A."/>
            <person name="Barry K.W."/>
            <person name="Spatafora J."/>
            <person name="Grigoriev I.V."/>
            <person name="Martin F.M."/>
            <person name="Pujade-Renaud V."/>
        </authorList>
    </citation>
    <scope>NUCLEOTIDE SEQUENCE [LARGE SCALE GENOMIC DNA]</scope>
    <source>
        <strain evidence="5 6">Philippines</strain>
    </source>
</reference>
<evidence type="ECO:0000256" key="1">
    <source>
        <dbReference type="ARBA" id="ARBA00008072"/>
    </source>
</evidence>
<gene>
    <name evidence="5" type="ORF">BS50DRAFT_610335</name>
</gene>
<dbReference type="Gene3D" id="3.90.180.10">
    <property type="entry name" value="Medium-chain alcohol dehydrogenases, catalytic domain"/>
    <property type="match status" value="1"/>
</dbReference>
<comment type="similarity">
    <text evidence="1">Belongs to the zinc-containing alcohol dehydrogenase family.</text>
</comment>
<dbReference type="Gene3D" id="3.40.50.720">
    <property type="entry name" value="NAD(P)-binding Rossmann-like Domain"/>
    <property type="match status" value="1"/>
</dbReference>
<dbReference type="GO" id="GO:0016651">
    <property type="term" value="F:oxidoreductase activity, acting on NAD(P)H"/>
    <property type="evidence" value="ECO:0007669"/>
    <property type="project" value="InterPro"/>
</dbReference>
<dbReference type="SUPFAM" id="SSF51735">
    <property type="entry name" value="NAD(P)-binding Rossmann-fold domains"/>
    <property type="match status" value="1"/>
</dbReference>
<sequence>MVIQAPALVQRNEDGKAPRLAIESIPVAQPGPHEILVKISHVAQNPTDVQAFDLNAFGDGTVLGCDFTGRVESVGEDATRAKKGDVIAGLVWGGEQVHLGAYSHYTLADERISFKVPESISAAQAATVPLACATSWLALFSKDCLHIDRTRGKDVTVLIWGGSSSVGLYAIQIAAYYGFNVVTTSSPKNFDFVKSVGASNVFDHGDSKVVADIKKVAPNLEYVFDTIGKPNSSTLASQAIKETGGVLCTVRPGKANTENVTKQTKVTDVLVWTAFLKDHQYKEFHWPASKDDHELAAELFKNLPTWLEKGVIKPNVPKVLKGLEAIPEGFQEHRDGKISGYKIVYEIDN</sequence>
<dbReference type="InterPro" id="IPR036291">
    <property type="entry name" value="NAD(P)-bd_dom_sf"/>
</dbReference>
<dbReference type="PANTHER" id="PTHR45348:SF2">
    <property type="entry name" value="ZINC-TYPE ALCOHOL DEHYDROGENASE-LIKE PROTEIN C2E1P3.01"/>
    <property type="match status" value="1"/>
</dbReference>
<evidence type="ECO:0000313" key="6">
    <source>
        <dbReference type="Proteomes" id="UP000240883"/>
    </source>
</evidence>
<dbReference type="CDD" id="cd08249">
    <property type="entry name" value="enoyl_reductase_like"/>
    <property type="match status" value="1"/>
</dbReference>
<dbReference type="EMBL" id="KZ678135">
    <property type="protein sequence ID" value="PSN67049.1"/>
    <property type="molecule type" value="Genomic_DNA"/>
</dbReference>
<dbReference type="AlphaFoldDB" id="A0A2T2NNU4"/>
<dbReference type="InterPro" id="IPR013149">
    <property type="entry name" value="ADH-like_C"/>
</dbReference>
<dbReference type="InterPro" id="IPR047122">
    <property type="entry name" value="Trans-enoyl_RdTase-like"/>
</dbReference>
<dbReference type="SUPFAM" id="SSF50129">
    <property type="entry name" value="GroES-like"/>
    <property type="match status" value="1"/>
</dbReference>
<dbReference type="InterPro" id="IPR011032">
    <property type="entry name" value="GroES-like_sf"/>
</dbReference>
<feature type="domain" description="Enoyl reductase (ER)" evidence="4">
    <location>
        <begin position="15"/>
        <end position="344"/>
    </location>
</feature>
<evidence type="ECO:0000256" key="2">
    <source>
        <dbReference type="ARBA" id="ARBA00011245"/>
    </source>
</evidence>
<keyword evidence="3" id="KW-0560">Oxidoreductase</keyword>
<proteinExistence type="inferred from homology"/>